<evidence type="ECO:0000313" key="10">
    <source>
        <dbReference type="EMBL" id="SDU84110.1"/>
    </source>
</evidence>
<dbReference type="GO" id="GO:0006261">
    <property type="term" value="P:DNA-templated DNA replication"/>
    <property type="evidence" value="ECO:0007669"/>
    <property type="project" value="TreeGrafter"/>
</dbReference>
<sequence length="341" mass="34720">MLSPVAASRAGSRSAPRAGARSTGSPFGRTTLVAGPEGLLADRAVADLLARARKESPEVEVSSTEAASLDGSRLTELSGSSLFATRKAVVVTDLANLSPDVAPDLLDVVSAALPDVALVLVHGGGQKGKGVLDKLKALDVVVVDCPPVKTWELPQFVAAEIRHAGGTADAGAAQALVDAVGADLRALAAGASQLVSDTEGHVRAEDVRRYFGGRADVTSFAVTDSVLAGNTGAAMEQLRWALTTGVPPVLVTSALASGIRGLGKLLGAPPGQRDVDLAREVGVPPWKLKTLRAQARGWDSRGLAVALRAVATADADVKGAAEDAAFSLERALLAVAAARRS</sequence>
<dbReference type="NCBIfam" id="TIGR01128">
    <property type="entry name" value="holA"/>
    <property type="match status" value="1"/>
</dbReference>
<dbReference type="InterPro" id="IPR008921">
    <property type="entry name" value="DNA_pol3_clamp-load_cplx_C"/>
</dbReference>
<evidence type="ECO:0000313" key="11">
    <source>
        <dbReference type="Proteomes" id="UP000198825"/>
    </source>
</evidence>
<dbReference type="SUPFAM" id="SSF52540">
    <property type="entry name" value="P-loop containing nucleoside triphosphate hydrolases"/>
    <property type="match status" value="1"/>
</dbReference>
<dbReference type="STRING" id="546874.SAMN04488544_0789"/>
<feature type="domain" description="DNA polymerase III delta subunit-like C-terminal" evidence="9">
    <location>
        <begin position="219"/>
        <end position="333"/>
    </location>
</feature>
<proteinExistence type="inferred from homology"/>
<dbReference type="Gene3D" id="1.20.272.10">
    <property type="match status" value="1"/>
</dbReference>
<dbReference type="InterPro" id="IPR027417">
    <property type="entry name" value="P-loop_NTPase"/>
</dbReference>
<name>A0A1H2LSW4_9ACTN</name>
<evidence type="ECO:0000256" key="1">
    <source>
        <dbReference type="ARBA" id="ARBA00012417"/>
    </source>
</evidence>
<comment type="catalytic activity">
    <reaction evidence="7">
        <text>DNA(n) + a 2'-deoxyribonucleoside 5'-triphosphate = DNA(n+1) + diphosphate</text>
        <dbReference type="Rhea" id="RHEA:22508"/>
        <dbReference type="Rhea" id="RHEA-COMP:17339"/>
        <dbReference type="Rhea" id="RHEA-COMP:17340"/>
        <dbReference type="ChEBI" id="CHEBI:33019"/>
        <dbReference type="ChEBI" id="CHEBI:61560"/>
        <dbReference type="ChEBI" id="CHEBI:173112"/>
        <dbReference type="EC" id="2.7.7.7"/>
    </reaction>
</comment>
<dbReference type="Proteomes" id="UP000198825">
    <property type="component" value="Chromosome I"/>
</dbReference>
<dbReference type="PANTHER" id="PTHR34388:SF1">
    <property type="entry name" value="DNA POLYMERASE III SUBUNIT DELTA"/>
    <property type="match status" value="1"/>
</dbReference>
<accession>A0A1H2LSW4</accession>
<keyword evidence="4" id="KW-0235">DNA replication</keyword>
<dbReference type="RefSeq" id="WP_091079281.1">
    <property type="nucleotide sequence ID" value="NZ_LT629799.1"/>
</dbReference>
<comment type="similarity">
    <text evidence="6">Belongs to the DNA polymerase HolA subunit family.</text>
</comment>
<gene>
    <name evidence="10" type="ORF">SAMN04488544_0789</name>
</gene>
<dbReference type="EC" id="2.7.7.7" evidence="1"/>
<dbReference type="OrthoDB" id="8478864at2"/>
<evidence type="ECO:0000256" key="3">
    <source>
        <dbReference type="ARBA" id="ARBA00022695"/>
    </source>
</evidence>
<protein>
    <recommendedName>
        <fullName evidence="1">DNA-directed DNA polymerase</fullName>
        <ecNumber evidence="1">2.7.7.7</ecNumber>
    </recommendedName>
</protein>
<dbReference type="GO" id="GO:0009360">
    <property type="term" value="C:DNA polymerase III complex"/>
    <property type="evidence" value="ECO:0007669"/>
    <property type="project" value="TreeGrafter"/>
</dbReference>
<evidence type="ECO:0000259" key="9">
    <source>
        <dbReference type="Pfam" id="PF21694"/>
    </source>
</evidence>
<reference evidence="11" key="1">
    <citation type="submission" date="2016-10" db="EMBL/GenBank/DDBJ databases">
        <authorList>
            <person name="Varghese N."/>
            <person name="Submissions S."/>
        </authorList>
    </citation>
    <scope>NUCLEOTIDE SEQUENCE [LARGE SCALE GENOMIC DNA]</scope>
    <source>
        <strain evidence="11">DSM 21743</strain>
    </source>
</reference>
<keyword evidence="5" id="KW-0239">DNA-directed DNA polymerase</keyword>
<feature type="region of interest" description="Disordered" evidence="8">
    <location>
        <begin position="1"/>
        <end position="33"/>
    </location>
</feature>
<dbReference type="Pfam" id="PF21694">
    <property type="entry name" value="DNA_pol3_delta_C"/>
    <property type="match status" value="1"/>
</dbReference>
<evidence type="ECO:0000256" key="6">
    <source>
        <dbReference type="ARBA" id="ARBA00034754"/>
    </source>
</evidence>
<dbReference type="AlphaFoldDB" id="A0A1H2LSW4"/>
<keyword evidence="2" id="KW-0808">Transferase</keyword>
<evidence type="ECO:0000256" key="7">
    <source>
        <dbReference type="ARBA" id="ARBA00049244"/>
    </source>
</evidence>
<dbReference type="GO" id="GO:0003887">
    <property type="term" value="F:DNA-directed DNA polymerase activity"/>
    <property type="evidence" value="ECO:0007669"/>
    <property type="project" value="UniProtKB-KW"/>
</dbReference>
<keyword evidence="11" id="KW-1185">Reference proteome</keyword>
<evidence type="ECO:0000256" key="5">
    <source>
        <dbReference type="ARBA" id="ARBA00022932"/>
    </source>
</evidence>
<dbReference type="SUPFAM" id="SSF48019">
    <property type="entry name" value="post-AAA+ oligomerization domain-like"/>
    <property type="match status" value="1"/>
</dbReference>
<feature type="compositionally biased region" description="Low complexity" evidence="8">
    <location>
        <begin position="1"/>
        <end position="25"/>
    </location>
</feature>
<dbReference type="InterPro" id="IPR048466">
    <property type="entry name" value="DNA_pol3_delta-like_C"/>
</dbReference>
<dbReference type="GO" id="GO:0003677">
    <property type="term" value="F:DNA binding"/>
    <property type="evidence" value="ECO:0007669"/>
    <property type="project" value="InterPro"/>
</dbReference>
<dbReference type="Gene3D" id="3.40.50.300">
    <property type="entry name" value="P-loop containing nucleotide triphosphate hydrolases"/>
    <property type="match status" value="1"/>
</dbReference>
<evidence type="ECO:0000256" key="4">
    <source>
        <dbReference type="ARBA" id="ARBA00022705"/>
    </source>
</evidence>
<dbReference type="EMBL" id="LT629799">
    <property type="protein sequence ID" value="SDU84110.1"/>
    <property type="molecule type" value="Genomic_DNA"/>
</dbReference>
<evidence type="ECO:0000256" key="2">
    <source>
        <dbReference type="ARBA" id="ARBA00022679"/>
    </source>
</evidence>
<dbReference type="InterPro" id="IPR005790">
    <property type="entry name" value="DNA_polIII_delta"/>
</dbReference>
<evidence type="ECO:0000256" key="8">
    <source>
        <dbReference type="SAM" id="MobiDB-lite"/>
    </source>
</evidence>
<keyword evidence="3" id="KW-0548">Nucleotidyltransferase</keyword>
<dbReference type="PANTHER" id="PTHR34388">
    <property type="entry name" value="DNA POLYMERASE III SUBUNIT DELTA"/>
    <property type="match status" value="1"/>
</dbReference>
<organism evidence="10 11">
    <name type="scientific">Microlunatus sagamiharensis</name>
    <dbReference type="NCBI Taxonomy" id="546874"/>
    <lineage>
        <taxon>Bacteria</taxon>
        <taxon>Bacillati</taxon>
        <taxon>Actinomycetota</taxon>
        <taxon>Actinomycetes</taxon>
        <taxon>Propionibacteriales</taxon>
        <taxon>Propionibacteriaceae</taxon>
        <taxon>Microlunatus</taxon>
    </lineage>
</organism>